<evidence type="ECO:0000256" key="1">
    <source>
        <dbReference type="SAM" id="SignalP"/>
    </source>
</evidence>
<keyword evidence="1" id="KW-0732">Signal</keyword>
<keyword evidence="3" id="KW-1185">Reference proteome</keyword>
<evidence type="ECO:0000313" key="2">
    <source>
        <dbReference type="EMBL" id="PTB36931.1"/>
    </source>
</evidence>
<dbReference type="Proteomes" id="UP000240493">
    <property type="component" value="Unassembled WGS sequence"/>
</dbReference>
<reference evidence="2 3" key="1">
    <citation type="submission" date="2016-07" db="EMBL/GenBank/DDBJ databases">
        <title>Multiple horizontal gene transfer events from other fungi enriched the ability of initially mycotrophic Trichoderma (Ascomycota) to feed on dead plant biomass.</title>
        <authorList>
            <consortium name="DOE Joint Genome Institute"/>
            <person name="Aerts A."/>
            <person name="Atanasova L."/>
            <person name="Chenthamara K."/>
            <person name="Zhang J."/>
            <person name="Grujic M."/>
            <person name="Henrissat B."/>
            <person name="Kuo A."/>
            <person name="Salamov A."/>
            <person name="Lipzen A."/>
            <person name="Labutti K."/>
            <person name="Barry K."/>
            <person name="Miao Y."/>
            <person name="Rahimi M.J."/>
            <person name="Shen Q."/>
            <person name="Grigoriev I.V."/>
            <person name="Kubicek C.P."/>
            <person name="Druzhinina I.S."/>
        </authorList>
    </citation>
    <scope>NUCLEOTIDE SEQUENCE [LARGE SCALE GENOMIC DNA]</scope>
    <source>
        <strain evidence="2 3">CBS 433.97</strain>
    </source>
</reference>
<feature type="signal peptide" evidence="1">
    <location>
        <begin position="1"/>
        <end position="19"/>
    </location>
</feature>
<gene>
    <name evidence="2" type="ORF">M441DRAFT_61653</name>
</gene>
<name>A0A2T3YWI7_TRIA4</name>
<dbReference type="AlphaFoldDB" id="A0A2T3YWI7"/>
<accession>A0A2T3YWI7</accession>
<dbReference type="OrthoDB" id="4886321at2759"/>
<proteinExistence type="predicted"/>
<evidence type="ECO:0000313" key="3">
    <source>
        <dbReference type="Proteomes" id="UP000240493"/>
    </source>
</evidence>
<sequence length="121" mass="13325">MHFNQIVQLLLLFVTAALAELIPFGPIATLYNEANFQGDHFTVGRLGECVEIRSNIIGKVGSLKLQHVPSPFYVACALYSNDYCRDPAASVVWYATALFNNAYLPDTSARSISCQLNKSLP</sequence>
<feature type="chain" id="PRO_5015691064" evidence="1">
    <location>
        <begin position="20"/>
        <end position="121"/>
    </location>
</feature>
<protein>
    <submittedName>
        <fullName evidence="2">Uncharacterized protein</fullName>
    </submittedName>
</protein>
<organism evidence="2 3">
    <name type="scientific">Trichoderma asperellum (strain ATCC 204424 / CBS 433.97 / NBRC 101777)</name>
    <dbReference type="NCBI Taxonomy" id="1042311"/>
    <lineage>
        <taxon>Eukaryota</taxon>
        <taxon>Fungi</taxon>
        <taxon>Dikarya</taxon>
        <taxon>Ascomycota</taxon>
        <taxon>Pezizomycotina</taxon>
        <taxon>Sordariomycetes</taxon>
        <taxon>Hypocreomycetidae</taxon>
        <taxon>Hypocreales</taxon>
        <taxon>Hypocreaceae</taxon>
        <taxon>Trichoderma</taxon>
    </lineage>
</organism>
<dbReference type="EMBL" id="KZ679269">
    <property type="protein sequence ID" value="PTB36931.1"/>
    <property type="molecule type" value="Genomic_DNA"/>
</dbReference>